<feature type="chain" id="PRO_5025434159" description="Knottin scorpion toxin-like domain-containing protein" evidence="3">
    <location>
        <begin position="26"/>
        <end position="113"/>
    </location>
</feature>
<evidence type="ECO:0000313" key="4">
    <source>
        <dbReference type="EMBL" id="CAA7024336.1"/>
    </source>
</evidence>
<keyword evidence="2" id="KW-0964">Secreted</keyword>
<name>A0A6D2IBS3_9BRAS</name>
<dbReference type="AlphaFoldDB" id="A0A6D2IBS3"/>
<dbReference type="InterPro" id="IPR036574">
    <property type="entry name" value="Scorpion_toxin-like_sf"/>
</dbReference>
<evidence type="ECO:0000313" key="5">
    <source>
        <dbReference type="Proteomes" id="UP000467841"/>
    </source>
</evidence>
<sequence length="113" mass="12826">MKSISILALFFVLFLVLFVTPKVEANDDECLKEYFPQGYEIPAYRACTEPDNPSLCYVTCQQERGAKGGKCKGEKKDLENIQCFCDYCSDDRLPLLFFFEPTPPLNSSRSAFA</sequence>
<dbReference type="Gene3D" id="3.30.30.10">
    <property type="entry name" value="Knottin, scorpion toxin-like"/>
    <property type="match status" value="1"/>
</dbReference>
<protein>
    <recommendedName>
        <fullName evidence="6">Knottin scorpion toxin-like domain-containing protein</fullName>
    </recommendedName>
</protein>
<comment type="caution">
    <text evidence="4">The sequence shown here is derived from an EMBL/GenBank/DDBJ whole genome shotgun (WGS) entry which is preliminary data.</text>
</comment>
<evidence type="ECO:0000256" key="1">
    <source>
        <dbReference type="ARBA" id="ARBA00004613"/>
    </source>
</evidence>
<gene>
    <name evidence="4" type="ORF">MERR_LOCUS11571</name>
</gene>
<dbReference type="Proteomes" id="UP000467841">
    <property type="component" value="Unassembled WGS sequence"/>
</dbReference>
<dbReference type="Pfam" id="PF00537">
    <property type="entry name" value="Toxin_3"/>
    <property type="match status" value="1"/>
</dbReference>
<dbReference type="GO" id="GO:0005576">
    <property type="term" value="C:extracellular region"/>
    <property type="evidence" value="ECO:0007669"/>
    <property type="project" value="UniProtKB-SubCell"/>
</dbReference>
<reference evidence="4" key="1">
    <citation type="submission" date="2020-01" db="EMBL/GenBank/DDBJ databases">
        <authorList>
            <person name="Mishra B."/>
        </authorList>
    </citation>
    <scope>NUCLEOTIDE SEQUENCE [LARGE SCALE GENOMIC DNA]</scope>
</reference>
<dbReference type="InterPro" id="IPR002061">
    <property type="entry name" value="Scorpion_toxinL/defensin"/>
</dbReference>
<keyword evidence="5" id="KW-1185">Reference proteome</keyword>
<keyword evidence="3" id="KW-0732">Signal</keyword>
<dbReference type="SUPFAM" id="SSF57095">
    <property type="entry name" value="Scorpion toxin-like"/>
    <property type="match status" value="1"/>
</dbReference>
<feature type="signal peptide" evidence="3">
    <location>
        <begin position="1"/>
        <end position="25"/>
    </location>
</feature>
<dbReference type="GO" id="GO:0019871">
    <property type="term" value="F:sodium channel inhibitor activity"/>
    <property type="evidence" value="ECO:0007669"/>
    <property type="project" value="InterPro"/>
</dbReference>
<dbReference type="EMBL" id="CACVBM020000888">
    <property type="protein sequence ID" value="CAA7024336.1"/>
    <property type="molecule type" value="Genomic_DNA"/>
</dbReference>
<organism evidence="4 5">
    <name type="scientific">Microthlaspi erraticum</name>
    <dbReference type="NCBI Taxonomy" id="1685480"/>
    <lineage>
        <taxon>Eukaryota</taxon>
        <taxon>Viridiplantae</taxon>
        <taxon>Streptophyta</taxon>
        <taxon>Embryophyta</taxon>
        <taxon>Tracheophyta</taxon>
        <taxon>Spermatophyta</taxon>
        <taxon>Magnoliopsida</taxon>
        <taxon>eudicotyledons</taxon>
        <taxon>Gunneridae</taxon>
        <taxon>Pentapetalae</taxon>
        <taxon>rosids</taxon>
        <taxon>malvids</taxon>
        <taxon>Brassicales</taxon>
        <taxon>Brassicaceae</taxon>
        <taxon>Coluteocarpeae</taxon>
        <taxon>Microthlaspi</taxon>
    </lineage>
</organism>
<evidence type="ECO:0000256" key="2">
    <source>
        <dbReference type="ARBA" id="ARBA00022525"/>
    </source>
</evidence>
<evidence type="ECO:0008006" key="6">
    <source>
        <dbReference type="Google" id="ProtNLM"/>
    </source>
</evidence>
<accession>A0A6D2IBS3</accession>
<evidence type="ECO:0000256" key="3">
    <source>
        <dbReference type="SAM" id="SignalP"/>
    </source>
</evidence>
<proteinExistence type="predicted"/>
<comment type="subcellular location">
    <subcellularLocation>
        <location evidence="1">Secreted</location>
    </subcellularLocation>
</comment>